<dbReference type="EMBL" id="JAEPRB010000006">
    <property type="protein sequence ID" value="KAG2227523.1"/>
    <property type="molecule type" value="Genomic_DNA"/>
</dbReference>
<protein>
    <submittedName>
        <fullName evidence="1">Uncharacterized protein</fullName>
    </submittedName>
</protein>
<evidence type="ECO:0000313" key="2">
    <source>
        <dbReference type="Proteomes" id="UP000646827"/>
    </source>
</evidence>
<dbReference type="OrthoDB" id="5588333at2759"/>
<dbReference type="AlphaFoldDB" id="A0A8H7SFK9"/>
<accession>A0A8H7SFK9</accession>
<comment type="caution">
    <text evidence="1">The sequence shown here is derived from an EMBL/GenBank/DDBJ whole genome shotgun (WGS) entry which is preliminary data.</text>
</comment>
<organism evidence="1 2">
    <name type="scientific">Circinella minor</name>
    <dbReference type="NCBI Taxonomy" id="1195481"/>
    <lineage>
        <taxon>Eukaryota</taxon>
        <taxon>Fungi</taxon>
        <taxon>Fungi incertae sedis</taxon>
        <taxon>Mucoromycota</taxon>
        <taxon>Mucoromycotina</taxon>
        <taxon>Mucoromycetes</taxon>
        <taxon>Mucorales</taxon>
        <taxon>Lichtheimiaceae</taxon>
        <taxon>Circinella</taxon>
    </lineage>
</organism>
<reference evidence="1 2" key="1">
    <citation type="submission" date="2020-12" db="EMBL/GenBank/DDBJ databases">
        <title>Metabolic potential, ecology and presence of endohyphal bacteria is reflected in genomic diversity of Mucoromycotina.</title>
        <authorList>
            <person name="Muszewska A."/>
            <person name="Okrasinska A."/>
            <person name="Steczkiewicz K."/>
            <person name="Drgas O."/>
            <person name="Orlowska M."/>
            <person name="Perlinska-Lenart U."/>
            <person name="Aleksandrzak-Piekarczyk T."/>
            <person name="Szatraj K."/>
            <person name="Zielenkiewicz U."/>
            <person name="Pilsyk S."/>
            <person name="Malc E."/>
            <person name="Mieczkowski P."/>
            <person name="Kruszewska J.S."/>
            <person name="Biernat P."/>
            <person name="Pawlowska J."/>
        </authorList>
    </citation>
    <scope>NUCLEOTIDE SEQUENCE [LARGE SCALE GENOMIC DNA]</scope>
    <source>
        <strain evidence="1 2">CBS 142.35</strain>
    </source>
</reference>
<sequence>MLHIFCVEIIPSGRISDPSSDDYLLAVHRSAYISVLVDNNFRELTILSTTPALFPVMRVERDRKSSLASLKASAAMLDVHGFNLTAQLTTTVAVKTGLKDINQVKKFVGRPPGALLPGTRDLGTMLATQLGVTVENLVIQGNWSSRKMFEQFYRISVQTNVQ</sequence>
<dbReference type="Proteomes" id="UP000646827">
    <property type="component" value="Unassembled WGS sequence"/>
</dbReference>
<name>A0A8H7SFK9_9FUNG</name>
<keyword evidence="2" id="KW-1185">Reference proteome</keyword>
<evidence type="ECO:0000313" key="1">
    <source>
        <dbReference type="EMBL" id="KAG2227523.1"/>
    </source>
</evidence>
<gene>
    <name evidence="1" type="ORF">INT45_002208</name>
</gene>
<proteinExistence type="predicted"/>